<evidence type="ECO:0000259" key="2">
    <source>
        <dbReference type="PROSITE" id="PS50943"/>
    </source>
</evidence>
<dbReference type="InterPro" id="IPR011051">
    <property type="entry name" value="RmlC_Cupin_sf"/>
</dbReference>
<evidence type="ECO:0000256" key="1">
    <source>
        <dbReference type="ARBA" id="ARBA00023125"/>
    </source>
</evidence>
<keyword evidence="1" id="KW-0238">DNA-binding</keyword>
<evidence type="ECO:0000313" key="4">
    <source>
        <dbReference type="Proteomes" id="UP001365846"/>
    </source>
</evidence>
<gene>
    <name evidence="3" type="ORF">WKW77_27025</name>
</gene>
<dbReference type="Pfam" id="PF13560">
    <property type="entry name" value="HTH_31"/>
    <property type="match status" value="1"/>
</dbReference>
<dbReference type="InterPro" id="IPR050807">
    <property type="entry name" value="TransReg_Diox_bact_type"/>
</dbReference>
<feature type="domain" description="HTH cro/C1-type" evidence="2">
    <location>
        <begin position="28"/>
        <end position="82"/>
    </location>
</feature>
<reference evidence="3 4" key="1">
    <citation type="submission" date="2024-03" db="EMBL/GenBank/DDBJ databases">
        <title>Novel species of the genus Variovorax.</title>
        <authorList>
            <person name="Liu Q."/>
            <person name="Xin Y.-H."/>
        </authorList>
    </citation>
    <scope>NUCLEOTIDE SEQUENCE [LARGE SCALE GENOMIC DNA]</scope>
    <source>
        <strain evidence="3 4">KACC 18899</strain>
    </source>
</reference>
<dbReference type="SUPFAM" id="SSF51182">
    <property type="entry name" value="RmlC-like cupins"/>
    <property type="match status" value="1"/>
</dbReference>
<dbReference type="Proteomes" id="UP001365846">
    <property type="component" value="Unassembled WGS sequence"/>
</dbReference>
<dbReference type="InterPro" id="IPR010982">
    <property type="entry name" value="Lambda_DNA-bd_dom_sf"/>
</dbReference>
<dbReference type="CDD" id="cd02209">
    <property type="entry name" value="cupin_XRE_C"/>
    <property type="match status" value="1"/>
</dbReference>
<dbReference type="Gene3D" id="2.60.120.10">
    <property type="entry name" value="Jelly Rolls"/>
    <property type="match status" value="1"/>
</dbReference>
<sequence length="216" mass="23540">MAKAIKTERSRKAVPAEGDESNALGAIVRTLRRRAGLTLVELSDKGDLAASTISKIESGQLSPGYETIQRLAVGLGVDVAELFQPRIDSVPTGRRGVTRRGQGVHHHSANYDYEALAPDLSRKQFLPLVATIKARSTKAFPTLPSHAGEEFVYVISGSVTIFSEHYEPLILEEGDSVYFDSRAGHALVSSGRNDAKVIWVCSDRDALQNQQKDSHE</sequence>
<dbReference type="PROSITE" id="PS50943">
    <property type="entry name" value="HTH_CROC1"/>
    <property type="match status" value="1"/>
</dbReference>
<dbReference type="Gene3D" id="1.10.260.40">
    <property type="entry name" value="lambda repressor-like DNA-binding domains"/>
    <property type="match status" value="1"/>
</dbReference>
<dbReference type="PANTHER" id="PTHR46797">
    <property type="entry name" value="HTH-TYPE TRANSCRIPTIONAL REGULATOR"/>
    <property type="match status" value="1"/>
</dbReference>
<comment type="caution">
    <text evidence="3">The sequence shown here is derived from an EMBL/GenBank/DDBJ whole genome shotgun (WGS) entry which is preliminary data.</text>
</comment>
<dbReference type="InterPro" id="IPR013096">
    <property type="entry name" value="Cupin_2"/>
</dbReference>
<dbReference type="InterPro" id="IPR001387">
    <property type="entry name" value="Cro/C1-type_HTH"/>
</dbReference>
<keyword evidence="4" id="KW-1185">Reference proteome</keyword>
<dbReference type="PANTHER" id="PTHR46797:SF20">
    <property type="entry name" value="BLR4304 PROTEIN"/>
    <property type="match status" value="1"/>
</dbReference>
<dbReference type="SMART" id="SM00530">
    <property type="entry name" value="HTH_XRE"/>
    <property type="match status" value="1"/>
</dbReference>
<evidence type="ECO:0000313" key="3">
    <source>
        <dbReference type="EMBL" id="MEJ8814753.1"/>
    </source>
</evidence>
<protein>
    <submittedName>
        <fullName evidence="3">XRE family transcriptional regulator</fullName>
    </submittedName>
</protein>
<proteinExistence type="predicted"/>
<dbReference type="RefSeq" id="WP_340359981.1">
    <property type="nucleotide sequence ID" value="NZ_JBBKZU010000014.1"/>
</dbReference>
<name>A0ABU8VMC2_9BURK</name>
<dbReference type="EMBL" id="JBBKZU010000014">
    <property type="protein sequence ID" value="MEJ8814753.1"/>
    <property type="molecule type" value="Genomic_DNA"/>
</dbReference>
<dbReference type="SUPFAM" id="SSF47413">
    <property type="entry name" value="lambda repressor-like DNA-binding domains"/>
    <property type="match status" value="1"/>
</dbReference>
<accession>A0ABU8VMC2</accession>
<organism evidence="3 4">
    <name type="scientific">Variovorax ureilyticus</name>
    <dbReference type="NCBI Taxonomy" id="1836198"/>
    <lineage>
        <taxon>Bacteria</taxon>
        <taxon>Pseudomonadati</taxon>
        <taxon>Pseudomonadota</taxon>
        <taxon>Betaproteobacteria</taxon>
        <taxon>Burkholderiales</taxon>
        <taxon>Comamonadaceae</taxon>
        <taxon>Variovorax</taxon>
    </lineage>
</organism>
<dbReference type="CDD" id="cd00093">
    <property type="entry name" value="HTH_XRE"/>
    <property type="match status" value="1"/>
</dbReference>
<dbReference type="Pfam" id="PF07883">
    <property type="entry name" value="Cupin_2"/>
    <property type="match status" value="1"/>
</dbReference>
<dbReference type="InterPro" id="IPR014710">
    <property type="entry name" value="RmlC-like_jellyroll"/>
</dbReference>